<gene>
    <name evidence="1" type="ORF">QFC24_005715</name>
</gene>
<comment type="caution">
    <text evidence="1">The sequence shown here is derived from an EMBL/GenBank/DDBJ whole genome shotgun (WGS) entry which is preliminary data.</text>
</comment>
<reference evidence="1" key="1">
    <citation type="submission" date="2023-04" db="EMBL/GenBank/DDBJ databases">
        <title>Draft Genome sequencing of Naganishia species isolated from polar environments using Oxford Nanopore Technology.</title>
        <authorList>
            <person name="Leo P."/>
            <person name="Venkateswaran K."/>
        </authorList>
    </citation>
    <scope>NUCLEOTIDE SEQUENCE</scope>
    <source>
        <strain evidence="1">DBVPG 5303</strain>
    </source>
</reference>
<evidence type="ECO:0000313" key="2">
    <source>
        <dbReference type="Proteomes" id="UP001234202"/>
    </source>
</evidence>
<proteinExistence type="predicted"/>
<name>A0ACC2X6E5_9TREE</name>
<keyword evidence="2" id="KW-1185">Reference proteome</keyword>
<accession>A0ACC2X6E5</accession>
<dbReference type="EMBL" id="JASBWV010000024">
    <property type="protein sequence ID" value="KAJ9119482.1"/>
    <property type="molecule type" value="Genomic_DNA"/>
</dbReference>
<evidence type="ECO:0000313" key="1">
    <source>
        <dbReference type="EMBL" id="KAJ9119482.1"/>
    </source>
</evidence>
<sequence>MNGTVATAPRSFSDMKQNTTSSKSDEEDYALMTISTGPLVEDLTFSQILDELLVDQASRIKAARDVELRSIDQVLVQLPALQLRLQQSCPPSARSGIATSIASDTAVDIRFERLQLRVHKVAQAIVTGRHSDIQLFNAKLGTLTVRGEQNLTKTSVHLGNSEGFRRPQADLDDNLRFDLRISDVEVEKSNPPEGERRNSVSVGHISVHTGSLGPALLCVIAMSWRASILGFTRIPGNLAKSAIAQLVISQIVEGTRTVQDPQCLTSRFELLRHKNIAYIAANSPANVHVAAREDPGWLALTLLRVVMKKRDLTHHKIVTDLRMKPDIETILDENIRALSSWRKQNLSKESIAHLPFLELASRQSSLAPSPGSAASGMSSVFLAKLHIQMDDQRQGTEVELFALDMQKVYASHVENAEPLPNQPSGRAVHCDMETCKIRSHIYLLDRLQDLAPTLLFTIKAVQGKTKSTDPKHSPSLAVSNTETPQLYIAALQIQELEFCVLAAPLQIDVRVLGLQCLLSKNTSRLSATPDIANLNTTKTRVRLISLTSKQDRPSPQVALVVLELEKTRLALCDVNYKSHPAPPRASIIVNAHHVLVHTRATPHLMHARIQEWLDSYKSKYMTTLEGLRDLFKDEAGPTVDRDSSNGGSTIKNIPVGRIAIVADGCAFNVRISKEVTAFWTVDKSEVRLLAVGLTKRDAFHLQSSLTLGGQAIGFSKTSVAISNISDAPSIDDVLLKMPVISLKADAEFSRRLIRIQGDLCIHQFTGTLKPKTFDRVLAMYRTIGSDVKAIGSLLSNARGPPTKPTIQTEREKALRKRQQRFIIDLTYEVRGVHLSLKAADVVSTLLIQSGRVYGKFARDTDITGETWSAHLDCLELSLGHAQEPLSDVPSQPTRAIQSAHLLCSFAIEQQPRIENTSEHGKRPTAIVDTTIQRVHAVMHVSALEEMYDLLNSWSRDLKTLAERRKREWEEIKESTRELIRADVKTGEAEAVGWMESAILTVVVSSFAVAIPLHAESVLNKRRHSSLPAALLFTIRRLELVNRKGESGRTGIQDMYLQYVDRYVCAVDALSRRPSSSLAFPHSFDSHDDRHYDGQFHLSNNRMHLPEAQLQFRLENLANNRSLKVSSIFKGFELRLDRHVGRYVSETLVVYARGKEQIGQLYRAYAVEPEAGTPGPPVNDSRPPGRLLVVQTSAEFVSGKVLLIKGADNQPVRQSTYASTSDVQEQLKAGTLAESISLPGVSLWMDFAEGTELSPGTCRVSVIIQRSENILKPSILQFVESATEPISTTAIASRHTETSNTVPSLEEEGIEFRRSESTEENDATMVNQTIPPALAGFTAKTRLIFSLRIDKSRLTLSCEPDNQVVANLAWDSGGFNLQCKPKAESITATMQVSSVSFHLCREIYQVRHTFVSGALADLNATFVLREGSVLPMLQAMIYTKVSADLNIKLLRQWFAFNSVWIARLSPMARAIPPEDMDTMKVPTRPPCATGQGQTSQFRRAGPLGKIGRHVVVGLRLHQVSLRANLDVSKVDIEIPLIDGRLAANDTLQRLLMDLGGLKMIGTHTVSGKIINEGIRFVAERKRVLEDANYVTVMKLRIDAQDSLAELACIDQHVLGLHIYPTIVELHDDCLVGEEKGTSAVRKMGLAFKINLGQVDMMFAMLSLNALLDEFHTFLRRIDDEKTEAEHGSAAYRHHLANKPKNAIAAVAETMQKSRLTEMPVGATDLCIEQRLVLVTQRANLAIQATNEEKIYVFRLTPVHAKYRKTGHARHLEAEVESVRLSRDRPKDTTMLKDMKSVGEWLHNKTGVTREELVSLPFITIIMNSVENEISQLLDYDFDINYHNQKIKIALTMQAIRDAQEAYSIAKQIRAGKMDRDASAEVHGEGARSNLLMRPRKVNLKPPPADYLGSTTDEMLRLLKYDQAFQQAPHASHLVQTKLDMIMDL</sequence>
<organism evidence="1 2">
    <name type="scientific">Naganishia onofrii</name>
    <dbReference type="NCBI Taxonomy" id="1851511"/>
    <lineage>
        <taxon>Eukaryota</taxon>
        <taxon>Fungi</taxon>
        <taxon>Dikarya</taxon>
        <taxon>Basidiomycota</taxon>
        <taxon>Agaricomycotina</taxon>
        <taxon>Tremellomycetes</taxon>
        <taxon>Filobasidiales</taxon>
        <taxon>Filobasidiaceae</taxon>
        <taxon>Naganishia</taxon>
    </lineage>
</organism>
<dbReference type="Proteomes" id="UP001234202">
    <property type="component" value="Unassembled WGS sequence"/>
</dbReference>
<protein>
    <submittedName>
        <fullName evidence="1">Uncharacterized protein</fullName>
    </submittedName>
</protein>